<dbReference type="EMBL" id="LN868939">
    <property type="protein sequence ID" value="CRY79805.1"/>
    <property type="molecule type" value="Genomic_DNA"/>
</dbReference>
<dbReference type="EMBL" id="LN868939">
    <property type="protein sequence ID" value="CRY79897.1"/>
    <property type="molecule type" value="Genomic_DNA"/>
</dbReference>
<keyword evidence="2" id="KW-0614">Plasmid</keyword>
<gene>
    <name evidence="1" type="ORF">ERS450000_03471</name>
    <name evidence="2" type="ORF">ERS450000_03557</name>
</gene>
<geneLocation type="plasmid" evidence="2">
    <name>2</name>
</geneLocation>
<name>A0A0H5NWP9_NOCFR</name>
<organism evidence="2 3">
    <name type="scientific">Nocardia farcinica</name>
    <dbReference type="NCBI Taxonomy" id="37329"/>
    <lineage>
        <taxon>Bacteria</taxon>
        <taxon>Bacillati</taxon>
        <taxon>Actinomycetota</taxon>
        <taxon>Actinomycetes</taxon>
        <taxon>Mycobacteriales</taxon>
        <taxon>Nocardiaceae</taxon>
        <taxon>Nocardia</taxon>
    </lineage>
</organism>
<dbReference type="AlphaFoldDB" id="A0A0H5NWP9"/>
<dbReference type="RefSeq" id="WP_139337595.1">
    <property type="nucleotide sequence ID" value="NZ_CP031418.1"/>
</dbReference>
<dbReference type="KEGG" id="nfr:ERS450000_03471"/>
<protein>
    <submittedName>
        <fullName evidence="2">Uncharacterized protein</fullName>
    </submittedName>
</protein>
<reference evidence="3" key="2">
    <citation type="submission" date="2015-03" db="EMBL/GenBank/DDBJ databases">
        <authorList>
            <consortium name="Pathogen Informatics"/>
        </authorList>
    </citation>
    <scope>NUCLEOTIDE SEQUENCE [LARGE SCALE GENOMIC DNA]</scope>
    <source>
        <strain evidence="3">NCTC11134</strain>
        <plasmid evidence="3">2</plasmid>
    </source>
</reference>
<accession>A0A0H5NWP9</accession>
<dbReference type="Proteomes" id="UP000057820">
    <property type="component" value="Plasmid 2"/>
</dbReference>
<evidence type="ECO:0000313" key="2">
    <source>
        <dbReference type="EMBL" id="CRY79897.1"/>
    </source>
</evidence>
<evidence type="ECO:0000313" key="1">
    <source>
        <dbReference type="EMBL" id="CRY79805.1"/>
    </source>
</evidence>
<sequence>MFLLRRNLPLAWAGWRDEFDYLPGPLQRPWVHLGDGASAFTGSSLLVNGNFLTVNGGGPSYQWQPFTPNWGLDFEIYWPVEGLASQGFSTYFTDSWSRIGASFQNVVGVRLMYAPAAGGNQVMVSHFQNVMSWDGDAATWASPVPFGGSGNVWLRVWCERDEWVRIWVNGTYVGSCMIKPSFKLGPDRRCVRFLNTALANAQMLWLDHYDRPSSIPPKQVWSEVFYDDFNRPDGEAGNGWTQIGQNAALRSGEWSTIGTTDGSRGLIRDTGITSGMVRVEATAGTFSAPKTGADSSLILCSNAAGTEGLSANIFAGSLYIARYSGSLTNPSMIDFDQLTSGVSVSPGDKVAFCVYQGIAWIEINGTPRLYTGNAHRVIPPTNTFAGLRVSRASFADSNSWNDVRIFSGIG</sequence>
<evidence type="ECO:0000313" key="3">
    <source>
        <dbReference type="Proteomes" id="UP000057820"/>
    </source>
</evidence>
<reference evidence="2" key="1">
    <citation type="submission" date="2015-03" db="EMBL/GenBank/DDBJ databases">
        <authorList>
            <person name="Informatics Pathogen"/>
        </authorList>
    </citation>
    <scope>NUCLEOTIDE SEQUENCE</scope>
    <source>
        <strain evidence="2">NCTC11134</strain>
        <plasmid evidence="2">2</plasmid>
    </source>
</reference>
<dbReference type="KEGG" id="nfr:ERS450000_03557"/>
<proteinExistence type="predicted"/>